<sequence length="142" mass="14933">MHATFITFLIAPLVVLGASSVTVGFGSTGGRCCRDGVADPSNTCKNLGLNSYACSDHSSSAPNEPGPKFSDKPKGGCDQPEIHNFPTGRDVKTFVVGSTVNVRRSNGQHRGWIHRMRGMINCNKAQSRAGDSGEGALNGVIN</sequence>
<proteinExistence type="predicted"/>
<evidence type="ECO:0000313" key="3">
    <source>
        <dbReference type="EMBL" id="ELQ33510.1"/>
    </source>
</evidence>
<accession>A0AA97NNQ2</accession>
<dbReference type="InterPro" id="IPR045634">
    <property type="entry name" value="DUF6413"/>
</dbReference>
<reference evidence="3" key="1">
    <citation type="journal article" date="2012" name="PLoS Genet.">
        <title>Comparative analysis of the genomes of two field isolates of the rice blast fungus Magnaporthe oryzae.</title>
        <authorList>
            <person name="Xue M."/>
            <person name="Yang J."/>
            <person name="Li Z."/>
            <person name="Hu S."/>
            <person name="Yao N."/>
            <person name="Dean R.A."/>
            <person name="Zhao W."/>
            <person name="Shen M."/>
            <person name="Zhang H."/>
            <person name="Li C."/>
            <person name="Liu L."/>
            <person name="Cao L."/>
            <person name="Xu X."/>
            <person name="Xing Y."/>
            <person name="Hsiang T."/>
            <person name="Zhang Z."/>
            <person name="Xu J.R."/>
            <person name="Peng Y.L."/>
        </authorList>
    </citation>
    <scope>NUCLEOTIDE SEQUENCE</scope>
    <source>
        <strain evidence="3">Y34</strain>
    </source>
</reference>
<dbReference type="EMBL" id="JH793974">
    <property type="protein sequence ID" value="ELQ33510.1"/>
    <property type="molecule type" value="Genomic_DNA"/>
</dbReference>
<feature type="chain" id="PRO_5041702958" evidence="2">
    <location>
        <begin position="18"/>
        <end position="142"/>
    </location>
</feature>
<dbReference type="AlphaFoldDB" id="A0AA97NNQ2"/>
<name>A0AA97NNQ2_PYRO3</name>
<evidence type="ECO:0000256" key="2">
    <source>
        <dbReference type="SAM" id="SignalP"/>
    </source>
</evidence>
<organism evidence="3">
    <name type="scientific">Pyricularia oryzae (strain Y34)</name>
    <name type="common">Rice blast fungus</name>
    <name type="synonym">Magnaporthe oryzae</name>
    <dbReference type="NCBI Taxonomy" id="1143189"/>
    <lineage>
        <taxon>Eukaryota</taxon>
        <taxon>Fungi</taxon>
        <taxon>Dikarya</taxon>
        <taxon>Ascomycota</taxon>
        <taxon>Pezizomycotina</taxon>
        <taxon>Sordariomycetes</taxon>
        <taxon>Sordariomycetidae</taxon>
        <taxon>Magnaporthales</taxon>
        <taxon>Pyriculariaceae</taxon>
        <taxon>Pyricularia</taxon>
    </lineage>
</organism>
<gene>
    <name evidence="3" type="ORF">OOU_Y34scaffold00928g1</name>
</gene>
<keyword evidence="2" id="KW-0732">Signal</keyword>
<feature type="signal peptide" evidence="2">
    <location>
        <begin position="1"/>
        <end position="17"/>
    </location>
</feature>
<dbReference type="Pfam" id="PF19951">
    <property type="entry name" value="DUF6413"/>
    <property type="match status" value="1"/>
</dbReference>
<evidence type="ECO:0000256" key="1">
    <source>
        <dbReference type="SAM" id="MobiDB-lite"/>
    </source>
</evidence>
<protein>
    <submittedName>
        <fullName evidence="3">Uncharacterized protein</fullName>
    </submittedName>
</protein>
<dbReference type="Proteomes" id="UP000011086">
    <property type="component" value="Unassembled WGS sequence"/>
</dbReference>
<feature type="region of interest" description="Disordered" evidence="1">
    <location>
        <begin position="55"/>
        <end position="77"/>
    </location>
</feature>